<dbReference type="RefSeq" id="WP_145061186.1">
    <property type="nucleotide sequence ID" value="NZ_CP036287.1"/>
</dbReference>
<evidence type="ECO:0008006" key="4">
    <source>
        <dbReference type="Google" id="ProtNLM"/>
    </source>
</evidence>
<organism evidence="2 3">
    <name type="scientific">Engelhardtia mirabilis</name>
    <dbReference type="NCBI Taxonomy" id="2528011"/>
    <lineage>
        <taxon>Bacteria</taxon>
        <taxon>Pseudomonadati</taxon>
        <taxon>Planctomycetota</taxon>
        <taxon>Planctomycetia</taxon>
        <taxon>Planctomycetia incertae sedis</taxon>
        <taxon>Engelhardtia</taxon>
    </lineage>
</organism>
<feature type="region of interest" description="Disordered" evidence="1">
    <location>
        <begin position="27"/>
        <end position="51"/>
    </location>
</feature>
<dbReference type="KEGG" id="pbap:Pla133_00470"/>
<gene>
    <name evidence="2" type="ORF">Pla133_00470</name>
</gene>
<evidence type="ECO:0000313" key="2">
    <source>
        <dbReference type="EMBL" id="QDU64985.1"/>
    </source>
</evidence>
<feature type="compositionally biased region" description="Polar residues" evidence="1">
    <location>
        <begin position="36"/>
        <end position="46"/>
    </location>
</feature>
<keyword evidence="3" id="KW-1185">Reference proteome</keyword>
<sequence length="844" mass="90687">MSNRLLAVLVLLVVVVAVLFEYSGTDVEAPHGSPGSAPTENSSAPITLTRPDATRELGRSAVVEESTGERPIASDSAIEQANLPDGRARIVGLVVDQSGDPIPGAAFMLHGWGANSRRKVEFGDPGTIDLPGTTTDAGRIDLPFEPHPAAQYTFDLEPQDFGRASWRWSEIDAGQVVDLGTVVLRAEGRLEVRLRGPDGKAPSGIWNVYAVPHPTMGASPGAASRDYADWDPAGERWSIRGLPPGPIEVGADGPLDSRVRAIRVPLAAGETREVELVFEGRDQSSDLRVSFLMNLPFTTQLAADAVTLWSPSGQRIPAQVRSSNSIEIAEAVSGEYRVEVDDPRFERVERRPLIRGRSYGVRLRGSVGLALDLIDEVSGAALEEARVEVTYPELPDGAERRSTSVQVIHEGGPLPEGGVVGGIYPTTARLRVVADGYAPSEVVLEELRPGEVRAVRCELGQPFTLRGRLTWPDGRPVDADVTLFPPTEFSPLDRAHHQVFMMPDHLGTTHTDADGRFELPNLSPGTFGLQADASVFFSTWFPSVAADRGAEPVQLVMESAASIVGHIDLPADSAGRLLVQAVVSEISTIAPLASLARLRYWGPHQRVTSQDGRFDFAGLRAGTYRLLYAVDEDPDFGATGLELATVELAAGERRKLDLDGTSLVSGAIHALVTVDGAPGTGLVLKLARRGDDGSAMDRVEADLGPDGEALLELLPSGEWFASIEWRSNSFQHWSAAWPTPAIVADGQVAELHIDLEVASGALQVGDAEDDRAELLYSLHPDPASDPLRLGRYFHQFLPADGRIVCEQIRGELRLSVFRDGEPPLINDLPIAWPPAGGELSVEIP</sequence>
<evidence type="ECO:0000313" key="3">
    <source>
        <dbReference type="Proteomes" id="UP000316921"/>
    </source>
</evidence>
<dbReference type="Proteomes" id="UP000316921">
    <property type="component" value="Chromosome"/>
</dbReference>
<dbReference type="EMBL" id="CP036287">
    <property type="protein sequence ID" value="QDU64985.1"/>
    <property type="molecule type" value="Genomic_DNA"/>
</dbReference>
<reference evidence="2 3" key="1">
    <citation type="submission" date="2019-02" db="EMBL/GenBank/DDBJ databases">
        <title>Deep-cultivation of Planctomycetes and their phenomic and genomic characterization uncovers novel biology.</title>
        <authorList>
            <person name="Wiegand S."/>
            <person name="Jogler M."/>
            <person name="Boedeker C."/>
            <person name="Pinto D."/>
            <person name="Vollmers J."/>
            <person name="Rivas-Marin E."/>
            <person name="Kohn T."/>
            <person name="Peeters S.H."/>
            <person name="Heuer A."/>
            <person name="Rast P."/>
            <person name="Oberbeckmann S."/>
            <person name="Bunk B."/>
            <person name="Jeske O."/>
            <person name="Meyerdierks A."/>
            <person name="Storesund J.E."/>
            <person name="Kallscheuer N."/>
            <person name="Luecker S."/>
            <person name="Lage O.M."/>
            <person name="Pohl T."/>
            <person name="Merkel B.J."/>
            <person name="Hornburger P."/>
            <person name="Mueller R.-W."/>
            <person name="Bruemmer F."/>
            <person name="Labrenz M."/>
            <person name="Spormann A.M."/>
            <person name="Op den Camp H."/>
            <person name="Overmann J."/>
            <person name="Amann R."/>
            <person name="Jetten M.S.M."/>
            <person name="Mascher T."/>
            <person name="Medema M.H."/>
            <person name="Devos D.P."/>
            <person name="Kaster A.-K."/>
            <person name="Ovreas L."/>
            <person name="Rohde M."/>
            <person name="Galperin M.Y."/>
            <person name="Jogler C."/>
        </authorList>
    </citation>
    <scope>NUCLEOTIDE SEQUENCE [LARGE SCALE GENOMIC DNA]</scope>
    <source>
        <strain evidence="2 3">Pla133</strain>
    </source>
</reference>
<protein>
    <recommendedName>
        <fullName evidence="4">Nickel uptake substrate-specific transmembrane region</fullName>
    </recommendedName>
</protein>
<dbReference type="AlphaFoldDB" id="A0A518BDD4"/>
<evidence type="ECO:0000256" key="1">
    <source>
        <dbReference type="SAM" id="MobiDB-lite"/>
    </source>
</evidence>
<accession>A0A518BDD4</accession>
<proteinExistence type="predicted"/>
<name>A0A518BDD4_9BACT</name>